<evidence type="ECO:0000256" key="1">
    <source>
        <dbReference type="SAM" id="MobiDB-lite"/>
    </source>
</evidence>
<name>A0A6S7B8G4_9BURK</name>
<feature type="region of interest" description="Disordered" evidence="1">
    <location>
        <begin position="1"/>
        <end position="41"/>
    </location>
</feature>
<protein>
    <recommendedName>
        <fullName evidence="5">DUF445 domain-containing protein</fullName>
    </recommendedName>
</protein>
<sequence length="465" mass="51420">MKPRGTQFARPGKAEIEDNTQPRAPLRDLAHPQKYKPNTMEAPQKRAALNRMKVFATGLLVVAAGLFALAKSHHDAGAWAWLTAFSEAAMIGALADWFAVVALFRHPLGLPIPHTAILPANKARVADNLAEFVRDKFLGTEALVDKIARFDPAGRLSVWLTEPGNAALLGEKSLAAISQVLGLINDEHVKNMLYTSLRRRAQDFDLAGGVGALLSTLTADNRHQRLLDDGLTELSEWLEREEVQQMLADKIVQVAGEEYPTLIGALGFMGLKAEDLGRKFAGGLVRGANKWLHEISENPEHERRQAFDRAVGRFIERLKSDPSFKQRIDEHKQQWLERPELRAYVNGLWEEFTGWLREDIARTDSVLRGKIVAAASSLALTLANDASLRDSINTHMHDAMRAVAPDLRDGIARHIATTVRQWDDRTLVRDVELSVGRDLQFIRVNGTIVGGAVGLLIHAISIAVA</sequence>
<dbReference type="AlphaFoldDB" id="A0A6S7B8G4"/>
<dbReference type="EMBL" id="CADIKM010000013">
    <property type="protein sequence ID" value="CAB3790841.1"/>
    <property type="molecule type" value="Genomic_DNA"/>
</dbReference>
<feature type="transmembrane region" description="Helical" evidence="2">
    <location>
        <begin position="78"/>
        <end position="104"/>
    </location>
</feature>
<keyword evidence="4" id="KW-1185">Reference proteome</keyword>
<dbReference type="Proteomes" id="UP000494115">
    <property type="component" value="Unassembled WGS sequence"/>
</dbReference>
<keyword evidence="2" id="KW-1133">Transmembrane helix</keyword>
<feature type="transmembrane region" description="Helical" evidence="2">
    <location>
        <begin position="54"/>
        <end position="72"/>
    </location>
</feature>
<keyword evidence="2" id="KW-0812">Transmembrane</keyword>
<evidence type="ECO:0008006" key="5">
    <source>
        <dbReference type="Google" id="ProtNLM"/>
    </source>
</evidence>
<reference evidence="3 4" key="1">
    <citation type="submission" date="2020-04" db="EMBL/GenBank/DDBJ databases">
        <authorList>
            <person name="De Canck E."/>
        </authorList>
    </citation>
    <scope>NUCLEOTIDE SEQUENCE [LARGE SCALE GENOMIC DNA]</scope>
    <source>
        <strain evidence="3 4">LMG 28138</strain>
    </source>
</reference>
<dbReference type="GO" id="GO:0005886">
    <property type="term" value="C:plasma membrane"/>
    <property type="evidence" value="ECO:0007669"/>
    <property type="project" value="TreeGrafter"/>
</dbReference>
<evidence type="ECO:0000313" key="3">
    <source>
        <dbReference type="EMBL" id="CAB3790841.1"/>
    </source>
</evidence>
<dbReference type="PANTHER" id="PTHR38442:SF1">
    <property type="entry name" value="INNER MEMBRANE PROTEIN"/>
    <property type="match status" value="1"/>
</dbReference>
<keyword evidence="2" id="KW-0472">Membrane</keyword>
<accession>A0A6S7B8G4</accession>
<evidence type="ECO:0000256" key="2">
    <source>
        <dbReference type="SAM" id="Phobius"/>
    </source>
</evidence>
<dbReference type="PANTHER" id="PTHR38442">
    <property type="entry name" value="INNER MEMBRANE PROTEIN-RELATED"/>
    <property type="match status" value="1"/>
</dbReference>
<evidence type="ECO:0000313" key="4">
    <source>
        <dbReference type="Proteomes" id="UP000494115"/>
    </source>
</evidence>
<dbReference type="InterPro" id="IPR007383">
    <property type="entry name" value="DUF445"/>
</dbReference>
<dbReference type="Pfam" id="PF04286">
    <property type="entry name" value="DUF445"/>
    <property type="match status" value="1"/>
</dbReference>
<proteinExistence type="predicted"/>
<organism evidence="3 4">
    <name type="scientific">Pararobbsia alpina</name>
    <dbReference type="NCBI Taxonomy" id="621374"/>
    <lineage>
        <taxon>Bacteria</taxon>
        <taxon>Pseudomonadati</taxon>
        <taxon>Pseudomonadota</taxon>
        <taxon>Betaproteobacteria</taxon>
        <taxon>Burkholderiales</taxon>
        <taxon>Burkholderiaceae</taxon>
        <taxon>Pararobbsia</taxon>
    </lineage>
</organism>
<gene>
    <name evidence="3" type="ORF">LMG28138_03037</name>
</gene>